<dbReference type="Proteomes" id="UP000559182">
    <property type="component" value="Unassembled WGS sequence"/>
</dbReference>
<dbReference type="AlphaFoldDB" id="A0A839MZA0"/>
<feature type="domain" description="Nudix hydrolase" evidence="6">
    <location>
        <begin position="177"/>
        <end position="307"/>
    </location>
</feature>
<name>A0A839MZA0_9MICO</name>
<keyword evidence="3 4" id="KW-0378">Hydrolase</keyword>
<dbReference type="Gene3D" id="3.90.79.10">
    <property type="entry name" value="Nucleoside Triphosphate Pyrophosphohydrolase"/>
    <property type="match status" value="1"/>
</dbReference>
<evidence type="ECO:0000256" key="1">
    <source>
        <dbReference type="ARBA" id="ARBA00001946"/>
    </source>
</evidence>
<proteinExistence type="inferred from homology"/>
<sequence length="316" mass="34545">MTISFIAAVARNGVVGRDGSMPWRVPGEQRGFKAATMGHPMVMGRRTFESHGLLPGRRHIVLTRDPDWTAEGVEVAHSVDEALFLVGDEDFFVTGGAQIWALFAAYADRMLLSEIPLEPEGDTVFPGWPFTDSPVWREASREPHDGWTVVTYERRKPRAQVEVGPRIAASAEAGATQIKAGATCAIGDGDRLLLTRREDNGLWCLPGGGAEIGETWSETAVREAREETGLRVAVDSVLAAYSRPDVVIVYPDGRRRTIFGVCFRAHVVDGSAGTSNEVTESRWFTAAEAARLPIIPAHRPLVRAFFESEPGTTIFD</sequence>
<comment type="similarity">
    <text evidence="2 4">Belongs to the Nudix hydrolase family.</text>
</comment>
<dbReference type="GO" id="GO:0046654">
    <property type="term" value="P:tetrahydrofolate biosynthetic process"/>
    <property type="evidence" value="ECO:0007669"/>
    <property type="project" value="InterPro"/>
</dbReference>
<dbReference type="PRINTS" id="PR00502">
    <property type="entry name" value="NUDIXFAMILY"/>
</dbReference>
<dbReference type="PANTHER" id="PTHR43046">
    <property type="entry name" value="GDP-MANNOSE MANNOSYL HYDROLASE"/>
    <property type="match status" value="1"/>
</dbReference>
<dbReference type="EMBL" id="JACHVQ010000001">
    <property type="protein sequence ID" value="MBB2890477.1"/>
    <property type="molecule type" value="Genomic_DNA"/>
</dbReference>
<evidence type="ECO:0000259" key="6">
    <source>
        <dbReference type="PROSITE" id="PS51462"/>
    </source>
</evidence>
<dbReference type="SUPFAM" id="SSF53597">
    <property type="entry name" value="Dihydrofolate reductase-like"/>
    <property type="match status" value="1"/>
</dbReference>
<reference evidence="7 8" key="1">
    <citation type="submission" date="2020-08" db="EMBL/GenBank/DDBJ databases">
        <title>Sequencing the genomes of 1000 actinobacteria strains.</title>
        <authorList>
            <person name="Klenk H.-P."/>
        </authorList>
    </citation>
    <scope>NUCLEOTIDE SEQUENCE [LARGE SCALE GENOMIC DNA]</scope>
    <source>
        <strain evidence="7 8">DSM 105369</strain>
    </source>
</reference>
<dbReference type="Gene3D" id="3.40.430.10">
    <property type="entry name" value="Dihydrofolate Reductase, subunit A"/>
    <property type="match status" value="1"/>
</dbReference>
<evidence type="ECO:0000313" key="8">
    <source>
        <dbReference type="Proteomes" id="UP000559182"/>
    </source>
</evidence>
<gene>
    <name evidence="7" type="ORF">FHU39_000461</name>
</gene>
<evidence type="ECO:0000313" key="7">
    <source>
        <dbReference type="EMBL" id="MBB2890477.1"/>
    </source>
</evidence>
<dbReference type="Pfam" id="PF00293">
    <property type="entry name" value="NUDIX"/>
    <property type="match status" value="1"/>
</dbReference>
<evidence type="ECO:0000256" key="4">
    <source>
        <dbReference type="RuleBase" id="RU003476"/>
    </source>
</evidence>
<protein>
    <submittedName>
        <fullName evidence="7">Dihydrofolate reductase/8-oxo-dGTP pyrophosphatase MutT (NUDIX family)</fullName>
    </submittedName>
</protein>
<evidence type="ECO:0000256" key="2">
    <source>
        <dbReference type="ARBA" id="ARBA00005582"/>
    </source>
</evidence>
<evidence type="ECO:0000256" key="3">
    <source>
        <dbReference type="ARBA" id="ARBA00022801"/>
    </source>
</evidence>
<dbReference type="RefSeq" id="WP_183318595.1">
    <property type="nucleotide sequence ID" value="NZ_JACHVQ010000001.1"/>
</dbReference>
<dbReference type="InterPro" id="IPR024072">
    <property type="entry name" value="DHFR-like_dom_sf"/>
</dbReference>
<comment type="cofactor">
    <cofactor evidence="1">
        <name>Mg(2+)</name>
        <dbReference type="ChEBI" id="CHEBI:18420"/>
    </cofactor>
</comment>
<organism evidence="7 8">
    <name type="scientific">Flexivirga oryzae</name>
    <dbReference type="NCBI Taxonomy" id="1794944"/>
    <lineage>
        <taxon>Bacteria</taxon>
        <taxon>Bacillati</taxon>
        <taxon>Actinomycetota</taxon>
        <taxon>Actinomycetes</taxon>
        <taxon>Micrococcales</taxon>
        <taxon>Dermacoccaceae</taxon>
        <taxon>Flexivirga</taxon>
    </lineage>
</organism>
<dbReference type="InterPro" id="IPR020476">
    <property type="entry name" value="Nudix_hydrolase"/>
</dbReference>
<dbReference type="InterPro" id="IPR000086">
    <property type="entry name" value="NUDIX_hydrolase_dom"/>
</dbReference>
<dbReference type="InterPro" id="IPR020084">
    <property type="entry name" value="NUDIX_hydrolase_CS"/>
</dbReference>
<dbReference type="PROSITE" id="PS51330">
    <property type="entry name" value="DHFR_2"/>
    <property type="match status" value="1"/>
</dbReference>
<comment type="caution">
    <text evidence="7">The sequence shown here is derived from an EMBL/GenBank/DDBJ whole genome shotgun (WGS) entry which is preliminary data.</text>
</comment>
<evidence type="ECO:0000259" key="5">
    <source>
        <dbReference type="PROSITE" id="PS51330"/>
    </source>
</evidence>
<dbReference type="CDD" id="cd00209">
    <property type="entry name" value="DHFR"/>
    <property type="match status" value="1"/>
</dbReference>
<dbReference type="Pfam" id="PF00186">
    <property type="entry name" value="DHFR_1"/>
    <property type="match status" value="1"/>
</dbReference>
<dbReference type="InterPro" id="IPR015797">
    <property type="entry name" value="NUDIX_hydrolase-like_dom_sf"/>
</dbReference>
<feature type="domain" description="DHFR" evidence="5">
    <location>
        <begin position="2"/>
        <end position="157"/>
    </location>
</feature>
<dbReference type="PANTHER" id="PTHR43046:SF14">
    <property type="entry name" value="MUTT_NUDIX FAMILY PROTEIN"/>
    <property type="match status" value="1"/>
</dbReference>
<keyword evidence="8" id="KW-1185">Reference proteome</keyword>
<dbReference type="InterPro" id="IPR001796">
    <property type="entry name" value="DHFR_dom"/>
</dbReference>
<dbReference type="PRINTS" id="PR00070">
    <property type="entry name" value="DHFR"/>
</dbReference>
<dbReference type="PROSITE" id="PS00893">
    <property type="entry name" value="NUDIX_BOX"/>
    <property type="match status" value="1"/>
</dbReference>
<dbReference type="GO" id="GO:0016787">
    <property type="term" value="F:hydrolase activity"/>
    <property type="evidence" value="ECO:0007669"/>
    <property type="project" value="UniProtKB-KW"/>
</dbReference>
<dbReference type="GO" id="GO:0004146">
    <property type="term" value="F:dihydrofolate reductase activity"/>
    <property type="evidence" value="ECO:0007669"/>
    <property type="project" value="InterPro"/>
</dbReference>
<dbReference type="SUPFAM" id="SSF55811">
    <property type="entry name" value="Nudix"/>
    <property type="match status" value="1"/>
</dbReference>
<accession>A0A839MZA0</accession>
<dbReference type="PROSITE" id="PS51462">
    <property type="entry name" value="NUDIX"/>
    <property type="match status" value="1"/>
</dbReference>